<dbReference type="GO" id="GO:0003676">
    <property type="term" value="F:nucleic acid binding"/>
    <property type="evidence" value="ECO:0007669"/>
    <property type="project" value="InterPro"/>
</dbReference>
<dbReference type="InterPro" id="IPR036397">
    <property type="entry name" value="RNaseH_sf"/>
</dbReference>
<protein>
    <recommendedName>
        <fullName evidence="1">Reverse transcriptase domain-containing protein</fullName>
    </recommendedName>
</protein>
<evidence type="ECO:0000259" key="1">
    <source>
        <dbReference type="Pfam" id="PF00078"/>
    </source>
</evidence>
<dbReference type="OrthoDB" id="6435879at2759"/>
<proteinExistence type="predicted"/>
<gene>
    <name evidence="2" type="ORF">AVEN_56199_1</name>
</gene>
<evidence type="ECO:0000313" key="2">
    <source>
        <dbReference type="EMBL" id="GBN45002.1"/>
    </source>
</evidence>
<reference evidence="2 3" key="1">
    <citation type="journal article" date="2019" name="Sci. Rep.">
        <title>Orb-weaving spider Araneus ventricosus genome elucidates the spidroin gene catalogue.</title>
        <authorList>
            <person name="Kono N."/>
            <person name="Nakamura H."/>
            <person name="Ohtoshi R."/>
            <person name="Moran D.A.P."/>
            <person name="Shinohara A."/>
            <person name="Yoshida Y."/>
            <person name="Fujiwara M."/>
            <person name="Mori M."/>
            <person name="Tomita M."/>
            <person name="Arakawa K."/>
        </authorList>
    </citation>
    <scope>NUCLEOTIDE SEQUENCE [LARGE SCALE GENOMIC DNA]</scope>
</reference>
<evidence type="ECO:0000313" key="3">
    <source>
        <dbReference type="Proteomes" id="UP000499080"/>
    </source>
</evidence>
<organism evidence="2 3">
    <name type="scientific">Araneus ventricosus</name>
    <name type="common">Orbweaver spider</name>
    <name type="synonym">Epeira ventricosa</name>
    <dbReference type="NCBI Taxonomy" id="182803"/>
    <lineage>
        <taxon>Eukaryota</taxon>
        <taxon>Metazoa</taxon>
        <taxon>Ecdysozoa</taxon>
        <taxon>Arthropoda</taxon>
        <taxon>Chelicerata</taxon>
        <taxon>Arachnida</taxon>
        <taxon>Araneae</taxon>
        <taxon>Araneomorphae</taxon>
        <taxon>Entelegynae</taxon>
        <taxon>Araneoidea</taxon>
        <taxon>Araneidae</taxon>
        <taxon>Araneus</taxon>
    </lineage>
</organism>
<dbReference type="Pfam" id="PF00078">
    <property type="entry name" value="RVT_1"/>
    <property type="match status" value="1"/>
</dbReference>
<name>A0A4Y2P1K3_ARAVE</name>
<feature type="domain" description="Reverse transcriptase" evidence="1">
    <location>
        <begin position="42"/>
        <end position="127"/>
    </location>
</feature>
<dbReference type="EMBL" id="BGPR01010232">
    <property type="protein sequence ID" value="GBN45002.1"/>
    <property type="molecule type" value="Genomic_DNA"/>
</dbReference>
<dbReference type="Gene3D" id="3.30.420.10">
    <property type="entry name" value="Ribonuclease H-like superfamily/Ribonuclease H"/>
    <property type="match status" value="1"/>
</dbReference>
<sequence>MKATNYLDILDNSILWQQFREGPFLFQHDRAPVHTERVLQHWFDDMNVEDIRCNTLTWISDYLHQRFIRVKFNKTLSNTFHLSQGVPQETVLSPTLFALYMAGIENVVSPGTHIGLFADGIALWSSGNIIVGNHQGLNLTVTSFN</sequence>
<comment type="caution">
    <text evidence="2">The sequence shown here is derived from an EMBL/GenBank/DDBJ whole genome shotgun (WGS) entry which is preliminary data.</text>
</comment>
<accession>A0A4Y2P1K3</accession>
<keyword evidence="3" id="KW-1185">Reference proteome</keyword>
<dbReference type="Proteomes" id="UP000499080">
    <property type="component" value="Unassembled WGS sequence"/>
</dbReference>
<dbReference type="AlphaFoldDB" id="A0A4Y2P1K3"/>
<dbReference type="InterPro" id="IPR000477">
    <property type="entry name" value="RT_dom"/>
</dbReference>